<protein>
    <submittedName>
        <fullName evidence="2">Uncharacterized protein</fullName>
    </submittedName>
</protein>
<gene>
    <name evidence="2" type="ORF">CVT24_012450</name>
</gene>
<dbReference type="AlphaFoldDB" id="A0A409YYU0"/>
<dbReference type="Proteomes" id="UP000284842">
    <property type="component" value="Unassembled WGS sequence"/>
</dbReference>
<name>A0A409YYU0_9AGAR</name>
<dbReference type="OrthoDB" id="2610860at2759"/>
<keyword evidence="3" id="KW-1185">Reference proteome</keyword>
<accession>A0A409YYU0</accession>
<evidence type="ECO:0000313" key="2">
    <source>
        <dbReference type="EMBL" id="PPR08149.1"/>
    </source>
</evidence>
<organism evidence="2 3">
    <name type="scientific">Panaeolus cyanescens</name>
    <dbReference type="NCBI Taxonomy" id="181874"/>
    <lineage>
        <taxon>Eukaryota</taxon>
        <taxon>Fungi</taxon>
        <taxon>Dikarya</taxon>
        <taxon>Basidiomycota</taxon>
        <taxon>Agaricomycotina</taxon>
        <taxon>Agaricomycetes</taxon>
        <taxon>Agaricomycetidae</taxon>
        <taxon>Agaricales</taxon>
        <taxon>Agaricineae</taxon>
        <taxon>Galeropsidaceae</taxon>
        <taxon>Panaeolus</taxon>
    </lineage>
</organism>
<evidence type="ECO:0000313" key="3">
    <source>
        <dbReference type="Proteomes" id="UP000284842"/>
    </source>
</evidence>
<evidence type="ECO:0000256" key="1">
    <source>
        <dbReference type="SAM" id="MobiDB-lite"/>
    </source>
</evidence>
<dbReference type="InParanoid" id="A0A409YYU0"/>
<reference evidence="2 3" key="1">
    <citation type="journal article" date="2018" name="Evol. Lett.">
        <title>Horizontal gene cluster transfer increased hallucinogenic mushroom diversity.</title>
        <authorList>
            <person name="Reynolds H.T."/>
            <person name="Vijayakumar V."/>
            <person name="Gluck-Thaler E."/>
            <person name="Korotkin H.B."/>
            <person name="Matheny P.B."/>
            <person name="Slot J.C."/>
        </authorList>
    </citation>
    <scope>NUCLEOTIDE SEQUENCE [LARGE SCALE GENOMIC DNA]</scope>
    <source>
        <strain evidence="2 3">2629</strain>
    </source>
</reference>
<sequence>MIIQSQHPPHTSLPNTLIANNMLHDLFSQTVIVHPLTVVTLCLVFFSFEYNRRRTEDSIHVLWNKVLYDLCPKSRGWYFFPAPQVRVYASLLDTAAACRTTSSTNLEPLPSISTAGQQQTEEIITMPGKVGKEVILDFCLLFPIPEGRRRSSNITDRFCKYVFGWDVTSYKNADQKQKTNALDIIKDLKLKQMTIPLIAELKKPISRHPPDIMAYCEYLSNHIDKAQHQLLEQARCIFSLSRFRSQKEIMLIAASGEWWTFRLATRTQYPFSKIFSLNEYNDKDKLDEQSQDLYKEEKLFEPMDLPNTVVNVEDAGNRDAEELTESQKLEQKQRSEERAKYMGTRSSHLPRANQAWKKYSDFHDHINKLGSSMLYTISEVHNFYKQWYEVRQEFAVAQAPLPRPVQTSSKLLKFQHNNMSNTERIDLERFKNHWSPALQLGTEISNRYLVAIWEILDSQLTENLPEEERSFLETVIYPGFQWVLQKVKGKGKGKGKDVQSVE</sequence>
<feature type="compositionally biased region" description="Basic and acidic residues" evidence="1">
    <location>
        <begin position="318"/>
        <end position="340"/>
    </location>
</feature>
<feature type="region of interest" description="Disordered" evidence="1">
    <location>
        <begin position="318"/>
        <end position="344"/>
    </location>
</feature>
<comment type="caution">
    <text evidence="2">The sequence shown here is derived from an EMBL/GenBank/DDBJ whole genome shotgun (WGS) entry which is preliminary data.</text>
</comment>
<proteinExistence type="predicted"/>
<dbReference type="EMBL" id="NHTK01000122">
    <property type="protein sequence ID" value="PPR08149.1"/>
    <property type="molecule type" value="Genomic_DNA"/>
</dbReference>